<feature type="signal peptide" evidence="1">
    <location>
        <begin position="1"/>
        <end position="34"/>
    </location>
</feature>
<dbReference type="EMBL" id="MU839829">
    <property type="protein sequence ID" value="KAK1758138.1"/>
    <property type="molecule type" value="Genomic_DNA"/>
</dbReference>
<protein>
    <submittedName>
        <fullName evidence="2">Uncharacterized protein</fullName>
    </submittedName>
</protein>
<organism evidence="2 3">
    <name type="scientific">Echria macrotheca</name>
    <dbReference type="NCBI Taxonomy" id="438768"/>
    <lineage>
        <taxon>Eukaryota</taxon>
        <taxon>Fungi</taxon>
        <taxon>Dikarya</taxon>
        <taxon>Ascomycota</taxon>
        <taxon>Pezizomycotina</taxon>
        <taxon>Sordariomycetes</taxon>
        <taxon>Sordariomycetidae</taxon>
        <taxon>Sordariales</taxon>
        <taxon>Schizotheciaceae</taxon>
        <taxon>Echria</taxon>
    </lineage>
</organism>
<dbReference type="AlphaFoldDB" id="A0AAJ0BH26"/>
<keyword evidence="3" id="KW-1185">Reference proteome</keyword>
<feature type="chain" id="PRO_5042492719" evidence="1">
    <location>
        <begin position="35"/>
        <end position="139"/>
    </location>
</feature>
<proteinExistence type="predicted"/>
<sequence>MSSIQPLRRGPIYSPLALPTVSLLSSILLSFASCSPSPDQVYCLSALAVSSTPPSTNCGAPNSTRTALPHLDFQRLPLTSQSPACSDCRLTTSAAYCPARTQWVELREGSGRKIFPTAHYPLSSDSSKATASPAHRRLA</sequence>
<keyword evidence="1" id="KW-0732">Signal</keyword>
<evidence type="ECO:0000313" key="3">
    <source>
        <dbReference type="Proteomes" id="UP001239445"/>
    </source>
</evidence>
<reference evidence="2" key="1">
    <citation type="submission" date="2023-06" db="EMBL/GenBank/DDBJ databases">
        <title>Genome-scale phylogeny and comparative genomics of the fungal order Sordariales.</title>
        <authorList>
            <consortium name="Lawrence Berkeley National Laboratory"/>
            <person name="Hensen N."/>
            <person name="Bonometti L."/>
            <person name="Westerberg I."/>
            <person name="Brannstrom I.O."/>
            <person name="Guillou S."/>
            <person name="Cros-Aarteil S."/>
            <person name="Calhoun S."/>
            <person name="Haridas S."/>
            <person name="Kuo A."/>
            <person name="Mondo S."/>
            <person name="Pangilinan J."/>
            <person name="Riley R."/>
            <person name="Labutti K."/>
            <person name="Andreopoulos B."/>
            <person name="Lipzen A."/>
            <person name="Chen C."/>
            <person name="Yanf M."/>
            <person name="Daum C."/>
            <person name="Ng V."/>
            <person name="Clum A."/>
            <person name="Steindorff A."/>
            <person name="Ohm R."/>
            <person name="Martin F."/>
            <person name="Silar P."/>
            <person name="Natvig D."/>
            <person name="Lalanne C."/>
            <person name="Gautier V."/>
            <person name="Ament-Velasquez S.L."/>
            <person name="Kruys A."/>
            <person name="Hutchinson M.I."/>
            <person name="Powell A.J."/>
            <person name="Barry K."/>
            <person name="Miller A.N."/>
            <person name="Grigoriev I.V."/>
            <person name="Debuchy R."/>
            <person name="Gladieux P."/>
            <person name="Thoren M.H."/>
            <person name="Johannesson H."/>
        </authorList>
    </citation>
    <scope>NUCLEOTIDE SEQUENCE</scope>
    <source>
        <strain evidence="2">PSN4</strain>
    </source>
</reference>
<comment type="caution">
    <text evidence="2">The sequence shown here is derived from an EMBL/GenBank/DDBJ whole genome shotgun (WGS) entry which is preliminary data.</text>
</comment>
<dbReference type="Proteomes" id="UP001239445">
    <property type="component" value="Unassembled WGS sequence"/>
</dbReference>
<evidence type="ECO:0000256" key="1">
    <source>
        <dbReference type="SAM" id="SignalP"/>
    </source>
</evidence>
<evidence type="ECO:0000313" key="2">
    <source>
        <dbReference type="EMBL" id="KAK1758138.1"/>
    </source>
</evidence>
<gene>
    <name evidence="2" type="ORF">QBC47DRAFT_133543</name>
</gene>
<name>A0AAJ0BH26_9PEZI</name>
<accession>A0AAJ0BH26</accession>